<organism evidence="1 2">
    <name type="scientific">Plectus sambesii</name>
    <dbReference type="NCBI Taxonomy" id="2011161"/>
    <lineage>
        <taxon>Eukaryota</taxon>
        <taxon>Metazoa</taxon>
        <taxon>Ecdysozoa</taxon>
        <taxon>Nematoda</taxon>
        <taxon>Chromadorea</taxon>
        <taxon>Plectida</taxon>
        <taxon>Plectina</taxon>
        <taxon>Plectoidea</taxon>
        <taxon>Plectidae</taxon>
        <taxon>Plectus</taxon>
    </lineage>
</organism>
<proteinExistence type="predicted"/>
<reference evidence="2" key="1">
    <citation type="submission" date="2022-11" db="UniProtKB">
        <authorList>
            <consortium name="WormBaseParasite"/>
        </authorList>
    </citation>
    <scope>IDENTIFICATION</scope>
</reference>
<evidence type="ECO:0000313" key="2">
    <source>
        <dbReference type="WBParaSite" id="PSAMB.scaffold5906size10619.g27519.t1"/>
    </source>
</evidence>
<protein>
    <submittedName>
        <fullName evidence="2">Uncharacterized protein</fullName>
    </submittedName>
</protein>
<sequence>MAHPTINGFVCLLSTDLNVDVVKAKIEFCYYWFIQYLCDGTVRDKSTSGYAVIQHEDRMFVFLKFENTKTITNYESFKTLIEHIHYSVPGITIEVGYKYDSDNNDWAKLYEFRGFYDLVVDGEVTVLNGNTLDDEIFAIECETNCDLNYFEVFKIDGDILDDDEIFITYNLLSDPDFNTLEKEDEFEQAITEWLY</sequence>
<accession>A0A914WYE8</accession>
<name>A0A914WYE8_9BILA</name>
<evidence type="ECO:0000313" key="1">
    <source>
        <dbReference type="Proteomes" id="UP000887566"/>
    </source>
</evidence>
<dbReference type="WBParaSite" id="PSAMB.scaffold5906size10619.g27519.t1">
    <property type="protein sequence ID" value="PSAMB.scaffold5906size10619.g27519.t1"/>
    <property type="gene ID" value="PSAMB.scaffold5906size10619.g27519"/>
</dbReference>
<dbReference type="AlphaFoldDB" id="A0A914WYE8"/>
<keyword evidence="1" id="KW-1185">Reference proteome</keyword>
<dbReference type="Proteomes" id="UP000887566">
    <property type="component" value="Unplaced"/>
</dbReference>